<dbReference type="PRINTS" id="PR01650">
    <property type="entry name" value="SECETRNLCASE"/>
</dbReference>
<keyword evidence="3 9" id="KW-1003">Cell membrane</keyword>
<feature type="compositionally biased region" description="Basic residues" evidence="10">
    <location>
        <begin position="1"/>
        <end position="19"/>
    </location>
</feature>
<sequence>MTSQRIRYRKQQKSKKRVNRQVVKKEKRVARKEGRDKPKRNFFQNTAKYFQSVWGELKKVYWPSRRELVAYTMVVITAVVFVAALIWVADIILSKLLSLLLTLRL</sequence>
<comment type="subcellular location">
    <subcellularLocation>
        <location evidence="9">Cell membrane</location>
        <topology evidence="9">Single-pass membrane protein</topology>
    </subcellularLocation>
    <subcellularLocation>
        <location evidence="1">Membrane</location>
    </subcellularLocation>
</comment>
<organism evidence="11 12">
    <name type="scientific">Syntrophaceticus schinkii</name>
    <dbReference type="NCBI Taxonomy" id="499207"/>
    <lineage>
        <taxon>Bacteria</taxon>
        <taxon>Bacillati</taxon>
        <taxon>Bacillota</taxon>
        <taxon>Clostridia</taxon>
        <taxon>Thermoanaerobacterales</taxon>
        <taxon>Thermoanaerobacterales Family III. Incertae Sedis</taxon>
        <taxon>Syntrophaceticus</taxon>
    </lineage>
</organism>
<dbReference type="InterPro" id="IPR005807">
    <property type="entry name" value="SecE_bac"/>
</dbReference>
<comment type="function">
    <text evidence="9">Essential subunit of the Sec protein translocation channel SecYEG. Clamps together the 2 halves of SecY. May contact the channel plug during translocation.</text>
</comment>
<evidence type="ECO:0000256" key="7">
    <source>
        <dbReference type="ARBA" id="ARBA00023010"/>
    </source>
</evidence>
<evidence type="ECO:0000256" key="10">
    <source>
        <dbReference type="SAM" id="MobiDB-lite"/>
    </source>
</evidence>
<dbReference type="Gene3D" id="1.20.5.1030">
    <property type="entry name" value="Preprotein translocase secy subunit"/>
    <property type="match status" value="1"/>
</dbReference>
<keyword evidence="7 9" id="KW-0811">Translocation</keyword>
<keyword evidence="2 9" id="KW-0813">Transport</keyword>
<dbReference type="GO" id="GO:0005886">
    <property type="term" value="C:plasma membrane"/>
    <property type="evidence" value="ECO:0007669"/>
    <property type="project" value="UniProtKB-SubCell"/>
</dbReference>
<evidence type="ECO:0000256" key="2">
    <source>
        <dbReference type="ARBA" id="ARBA00022448"/>
    </source>
</evidence>
<dbReference type="InterPro" id="IPR001901">
    <property type="entry name" value="Translocase_SecE/Sec61-g"/>
</dbReference>
<comment type="subunit">
    <text evidence="9">Component of the Sec protein translocase complex. Heterotrimer consisting of SecY, SecE and SecG subunits. The heterotrimers can form oligomers, although 1 heterotrimer is thought to be able to translocate proteins. Interacts with the ribosome. Interacts with SecDF, and other proteins may be involved. Interacts with SecA.</text>
</comment>
<dbReference type="Proteomes" id="UP000046155">
    <property type="component" value="Unassembled WGS sequence"/>
</dbReference>
<accession>A0A0B7MPI6</accession>
<evidence type="ECO:0000313" key="11">
    <source>
        <dbReference type="EMBL" id="CEO90133.1"/>
    </source>
</evidence>
<keyword evidence="8 9" id="KW-0472">Membrane</keyword>
<gene>
    <name evidence="9" type="primary">secE</name>
    <name evidence="11" type="ORF">SSCH_740003</name>
</gene>
<dbReference type="PANTHER" id="PTHR33910:SF1">
    <property type="entry name" value="PROTEIN TRANSLOCASE SUBUNIT SECE"/>
    <property type="match status" value="1"/>
</dbReference>
<evidence type="ECO:0000256" key="8">
    <source>
        <dbReference type="ARBA" id="ARBA00023136"/>
    </source>
</evidence>
<dbReference type="GO" id="GO:0043952">
    <property type="term" value="P:protein transport by the Sec complex"/>
    <property type="evidence" value="ECO:0007669"/>
    <property type="project" value="UniProtKB-UniRule"/>
</dbReference>
<reference evidence="12" key="1">
    <citation type="submission" date="2015-01" db="EMBL/GenBank/DDBJ databases">
        <authorList>
            <person name="Manzoor Shahid"/>
            <person name="Zubair Saima"/>
        </authorList>
    </citation>
    <scope>NUCLEOTIDE SEQUENCE [LARGE SCALE GENOMIC DNA]</scope>
    <source>
        <strain evidence="12">Sp3</strain>
    </source>
</reference>
<comment type="similarity">
    <text evidence="9">Belongs to the SecE/SEC61-gamma family.</text>
</comment>
<evidence type="ECO:0000313" key="12">
    <source>
        <dbReference type="Proteomes" id="UP000046155"/>
    </source>
</evidence>
<proteinExistence type="inferred from homology"/>
<evidence type="ECO:0000256" key="1">
    <source>
        <dbReference type="ARBA" id="ARBA00004370"/>
    </source>
</evidence>
<dbReference type="PANTHER" id="PTHR33910">
    <property type="entry name" value="PROTEIN TRANSLOCASE SUBUNIT SECE"/>
    <property type="match status" value="1"/>
</dbReference>
<dbReference type="OrthoDB" id="9799073at2"/>
<keyword evidence="6 9" id="KW-1133">Transmembrane helix</keyword>
<dbReference type="Pfam" id="PF00584">
    <property type="entry name" value="SecE"/>
    <property type="match status" value="1"/>
</dbReference>
<dbReference type="GO" id="GO:0065002">
    <property type="term" value="P:intracellular protein transmembrane transport"/>
    <property type="evidence" value="ECO:0007669"/>
    <property type="project" value="UniProtKB-UniRule"/>
</dbReference>
<dbReference type="AlphaFoldDB" id="A0A0B7MPI6"/>
<dbReference type="GO" id="GO:0006605">
    <property type="term" value="P:protein targeting"/>
    <property type="evidence" value="ECO:0007669"/>
    <property type="project" value="UniProtKB-UniRule"/>
</dbReference>
<dbReference type="GO" id="GO:0009306">
    <property type="term" value="P:protein secretion"/>
    <property type="evidence" value="ECO:0007669"/>
    <property type="project" value="UniProtKB-UniRule"/>
</dbReference>
<feature type="transmembrane region" description="Helical" evidence="9">
    <location>
        <begin position="68"/>
        <end position="89"/>
    </location>
</feature>
<dbReference type="EMBL" id="CDRZ01000274">
    <property type="protein sequence ID" value="CEO90133.1"/>
    <property type="molecule type" value="Genomic_DNA"/>
</dbReference>
<keyword evidence="5 9" id="KW-0653">Protein transport</keyword>
<keyword evidence="4 9" id="KW-0812">Transmembrane</keyword>
<keyword evidence="12" id="KW-1185">Reference proteome</keyword>
<feature type="region of interest" description="Disordered" evidence="10">
    <location>
        <begin position="1"/>
        <end position="38"/>
    </location>
</feature>
<dbReference type="HAMAP" id="MF_00422">
    <property type="entry name" value="SecE"/>
    <property type="match status" value="1"/>
</dbReference>
<evidence type="ECO:0000256" key="9">
    <source>
        <dbReference type="HAMAP-Rule" id="MF_00422"/>
    </source>
</evidence>
<protein>
    <recommendedName>
        <fullName evidence="9">Protein translocase subunit SecE</fullName>
    </recommendedName>
</protein>
<dbReference type="NCBIfam" id="TIGR00964">
    <property type="entry name" value="secE_bact"/>
    <property type="match status" value="1"/>
</dbReference>
<evidence type="ECO:0000256" key="5">
    <source>
        <dbReference type="ARBA" id="ARBA00022927"/>
    </source>
</evidence>
<dbReference type="InterPro" id="IPR038379">
    <property type="entry name" value="SecE_sf"/>
</dbReference>
<evidence type="ECO:0000256" key="3">
    <source>
        <dbReference type="ARBA" id="ARBA00022475"/>
    </source>
</evidence>
<evidence type="ECO:0000256" key="6">
    <source>
        <dbReference type="ARBA" id="ARBA00022989"/>
    </source>
</evidence>
<dbReference type="GO" id="GO:0008320">
    <property type="term" value="F:protein transmembrane transporter activity"/>
    <property type="evidence" value="ECO:0007669"/>
    <property type="project" value="UniProtKB-UniRule"/>
</dbReference>
<evidence type="ECO:0000256" key="4">
    <source>
        <dbReference type="ARBA" id="ARBA00022692"/>
    </source>
</evidence>
<dbReference type="RefSeq" id="WP_084711201.1">
    <property type="nucleotide sequence ID" value="NZ_CDRZ01000274.1"/>
</dbReference>
<name>A0A0B7MPI6_9FIRM</name>